<dbReference type="InterPro" id="IPR003593">
    <property type="entry name" value="AAA+_ATPase"/>
</dbReference>
<dbReference type="Gene3D" id="3.40.50.300">
    <property type="entry name" value="P-loop containing nucleotide triphosphate hydrolases"/>
    <property type="match status" value="1"/>
</dbReference>
<evidence type="ECO:0000256" key="1">
    <source>
        <dbReference type="ARBA" id="ARBA00004202"/>
    </source>
</evidence>
<comment type="caution">
    <text evidence="12">The sequence shown here is derived from an EMBL/GenBank/DDBJ whole genome shotgun (WGS) entry which is preliminary data.</text>
</comment>
<keyword evidence="3" id="KW-0813">Transport</keyword>
<evidence type="ECO:0000256" key="6">
    <source>
        <dbReference type="ARBA" id="ARBA00022840"/>
    </source>
</evidence>
<dbReference type="Proteomes" id="UP000741863">
    <property type="component" value="Unassembled WGS sequence"/>
</dbReference>
<comment type="subunit">
    <text evidence="2">The complex is composed of two ATP-binding proteins (HrtA), two transmembrane proteins (HrtB) and a solute-binding protein.</text>
</comment>
<dbReference type="RefSeq" id="WP_204696192.1">
    <property type="nucleotide sequence ID" value="NZ_JAFBEC010000003.1"/>
</dbReference>
<keyword evidence="13" id="KW-1185">Reference proteome</keyword>
<dbReference type="Pfam" id="PF00005">
    <property type="entry name" value="ABC_tran"/>
    <property type="match status" value="1"/>
</dbReference>
<gene>
    <name evidence="12" type="ORF">JOD17_001193</name>
</gene>
<dbReference type="PROSITE" id="PS50893">
    <property type="entry name" value="ABC_TRANSPORTER_2"/>
    <property type="match status" value="1"/>
</dbReference>
<organism evidence="12 13">
    <name type="scientific">Geomicrobium sediminis</name>
    <dbReference type="NCBI Taxonomy" id="1347788"/>
    <lineage>
        <taxon>Bacteria</taxon>
        <taxon>Bacillati</taxon>
        <taxon>Bacillota</taxon>
        <taxon>Bacilli</taxon>
        <taxon>Bacillales</taxon>
        <taxon>Geomicrobium</taxon>
    </lineage>
</organism>
<comment type="similarity">
    <text evidence="8">Belongs to the ABC transporter superfamily. HrtA family.</text>
</comment>
<dbReference type="SUPFAM" id="SSF52540">
    <property type="entry name" value="P-loop containing nucleoside triphosphate hydrolases"/>
    <property type="match status" value="1"/>
</dbReference>
<sequence length="223" mass="24930">MNAKLSLQHVQKTFTDGDRTLTVLKDVSFDIFPGEFVAIVGPSGSGKSTMLSIAGALLSPSSGKLLLDGKNIADASEKERQLIRLHQIGFIFQSSHLLPYLTVKDQLMLMTRLSKESKKDAEQRAERLLTELGLRHRLHQYPERLSGGERQRVAIARAWMNEPDLILADEPTASLDTERGQHVIEQLAQQVKQQKRAAIMVTHDERMLAYCDRVITLEDGAVS</sequence>
<evidence type="ECO:0000256" key="4">
    <source>
        <dbReference type="ARBA" id="ARBA00022475"/>
    </source>
</evidence>
<dbReference type="GO" id="GO:0005524">
    <property type="term" value="F:ATP binding"/>
    <property type="evidence" value="ECO:0007669"/>
    <property type="project" value="UniProtKB-KW"/>
</dbReference>
<dbReference type="InterPro" id="IPR015854">
    <property type="entry name" value="ABC_transpr_LolD-like"/>
</dbReference>
<proteinExistence type="inferred from homology"/>
<dbReference type="PANTHER" id="PTHR24220">
    <property type="entry name" value="IMPORT ATP-BINDING PROTEIN"/>
    <property type="match status" value="1"/>
</dbReference>
<keyword evidence="6 12" id="KW-0067">ATP-binding</keyword>
<dbReference type="PROSITE" id="PS00211">
    <property type="entry name" value="ABC_TRANSPORTER_1"/>
    <property type="match status" value="1"/>
</dbReference>
<accession>A0ABS2P9P1</accession>
<evidence type="ECO:0000256" key="7">
    <source>
        <dbReference type="ARBA" id="ARBA00023136"/>
    </source>
</evidence>
<evidence type="ECO:0000313" key="12">
    <source>
        <dbReference type="EMBL" id="MBM7632100.1"/>
    </source>
</evidence>
<dbReference type="PANTHER" id="PTHR24220:SF666">
    <property type="entry name" value="HEMIN IMPORT ATP-BINDING PROTEIN HRTA-RELATED"/>
    <property type="match status" value="1"/>
</dbReference>
<dbReference type="InterPro" id="IPR017871">
    <property type="entry name" value="ABC_transporter-like_CS"/>
</dbReference>
<dbReference type="EMBL" id="JAFBEC010000003">
    <property type="protein sequence ID" value="MBM7632100.1"/>
    <property type="molecule type" value="Genomic_DNA"/>
</dbReference>
<keyword evidence="4" id="KW-1003">Cell membrane</keyword>
<evidence type="ECO:0000259" key="11">
    <source>
        <dbReference type="PROSITE" id="PS50893"/>
    </source>
</evidence>
<name>A0ABS2P9P1_9BACL</name>
<dbReference type="SMART" id="SM00382">
    <property type="entry name" value="AAA"/>
    <property type="match status" value="1"/>
</dbReference>
<protein>
    <recommendedName>
        <fullName evidence="9">Putative hemin import ATP-binding protein HrtA</fullName>
    </recommendedName>
</protein>
<keyword evidence="5" id="KW-0547">Nucleotide-binding</keyword>
<evidence type="ECO:0000256" key="8">
    <source>
        <dbReference type="ARBA" id="ARBA00024359"/>
    </source>
</evidence>
<dbReference type="InterPro" id="IPR017911">
    <property type="entry name" value="MacB-like_ATP-bd"/>
</dbReference>
<keyword evidence="7" id="KW-0472">Membrane</keyword>
<feature type="domain" description="ABC transporter" evidence="11">
    <location>
        <begin position="5"/>
        <end position="223"/>
    </location>
</feature>
<comment type="function">
    <text evidence="10">Part of the ABC transporter complex hrt involved in hemin import. Responsible for energy coupling to the transport system.</text>
</comment>
<evidence type="ECO:0000256" key="3">
    <source>
        <dbReference type="ARBA" id="ARBA00022448"/>
    </source>
</evidence>
<comment type="subcellular location">
    <subcellularLocation>
        <location evidence="1">Cell membrane</location>
        <topology evidence="1">Peripheral membrane protein</topology>
    </subcellularLocation>
</comment>
<evidence type="ECO:0000256" key="9">
    <source>
        <dbReference type="ARBA" id="ARBA00024432"/>
    </source>
</evidence>
<evidence type="ECO:0000256" key="2">
    <source>
        <dbReference type="ARBA" id="ARBA00011131"/>
    </source>
</evidence>
<evidence type="ECO:0000256" key="10">
    <source>
        <dbReference type="ARBA" id="ARBA00024721"/>
    </source>
</evidence>
<reference evidence="12 13" key="1">
    <citation type="submission" date="2021-01" db="EMBL/GenBank/DDBJ databases">
        <title>Genomic Encyclopedia of Type Strains, Phase IV (KMG-IV): sequencing the most valuable type-strain genomes for metagenomic binning, comparative biology and taxonomic classification.</title>
        <authorList>
            <person name="Goeker M."/>
        </authorList>
    </citation>
    <scope>NUCLEOTIDE SEQUENCE [LARGE SCALE GENOMIC DNA]</scope>
    <source>
        <strain evidence="12 13">DSM 25540</strain>
    </source>
</reference>
<evidence type="ECO:0000256" key="5">
    <source>
        <dbReference type="ARBA" id="ARBA00022741"/>
    </source>
</evidence>
<dbReference type="InterPro" id="IPR003439">
    <property type="entry name" value="ABC_transporter-like_ATP-bd"/>
</dbReference>
<evidence type="ECO:0000313" key="13">
    <source>
        <dbReference type="Proteomes" id="UP000741863"/>
    </source>
</evidence>
<dbReference type="InterPro" id="IPR027417">
    <property type="entry name" value="P-loop_NTPase"/>
</dbReference>
<dbReference type="CDD" id="cd03255">
    <property type="entry name" value="ABC_MJ0796_LolCDE_FtsE"/>
    <property type="match status" value="1"/>
</dbReference>